<accession>A0A090TW51</accession>
<comment type="caution">
    <text evidence="1">The sequence shown here is derived from an EMBL/GenBank/DDBJ whole genome shotgun (WGS) entry which is preliminary data.</text>
</comment>
<dbReference type="SUPFAM" id="SSF82693">
    <property type="entry name" value="Multidrug efflux transporter AcrB pore domain, PN1, PN2, PC1 and PC2 subdomains"/>
    <property type="match status" value="1"/>
</dbReference>
<keyword evidence="2" id="KW-1185">Reference proteome</keyword>
<organism evidence="1 2">
    <name type="scientific">Vibrio maritimus</name>
    <dbReference type="NCBI Taxonomy" id="990268"/>
    <lineage>
        <taxon>Bacteria</taxon>
        <taxon>Pseudomonadati</taxon>
        <taxon>Pseudomonadota</taxon>
        <taxon>Gammaproteobacteria</taxon>
        <taxon>Vibrionales</taxon>
        <taxon>Vibrionaceae</taxon>
        <taxon>Vibrio</taxon>
    </lineage>
</organism>
<protein>
    <submittedName>
        <fullName evidence="1">Acriflavin resistance protein</fullName>
    </submittedName>
</protein>
<reference evidence="1 2" key="1">
    <citation type="submission" date="2014-09" db="EMBL/GenBank/DDBJ databases">
        <title>Vibrio maritimus JCM 19240. (C210) whole genome shotgun sequence.</title>
        <authorList>
            <person name="Sawabe T."/>
            <person name="Meirelles P."/>
            <person name="Nakanishi M."/>
            <person name="Sayaka M."/>
            <person name="Hattori M."/>
            <person name="Ohkuma M."/>
        </authorList>
    </citation>
    <scope>NUCLEOTIDE SEQUENCE [LARGE SCALE GENOMIC DNA]</scope>
    <source>
        <strain evidence="1 2">JCM 19240</strain>
    </source>
</reference>
<name>A0A090TW51_9VIBR</name>
<evidence type="ECO:0000313" key="2">
    <source>
        <dbReference type="Proteomes" id="UP000029224"/>
    </source>
</evidence>
<reference evidence="1 2" key="2">
    <citation type="submission" date="2014-09" db="EMBL/GenBank/DDBJ databases">
        <authorList>
            <consortium name="NBRP consortium"/>
            <person name="Sawabe T."/>
            <person name="Meirelles P."/>
            <person name="Nakanishi M."/>
            <person name="Sayaka M."/>
            <person name="Hattori M."/>
            <person name="Ohkuma M."/>
        </authorList>
    </citation>
    <scope>NUCLEOTIDE SEQUENCE [LARGE SCALE GENOMIC DNA]</scope>
    <source>
        <strain evidence="1 2">JCM 19240</strain>
    </source>
</reference>
<sequence length="52" mass="5521">MGYQTPALTENRYNGQDSVTLAVSPVPGINVVSLGDTIQEIINDYQASLPLG</sequence>
<dbReference type="Proteomes" id="UP000029224">
    <property type="component" value="Unassembled WGS sequence"/>
</dbReference>
<dbReference type="EMBL" id="BBMT01000006">
    <property type="protein sequence ID" value="GAL35142.1"/>
    <property type="molecule type" value="Genomic_DNA"/>
</dbReference>
<proteinExistence type="predicted"/>
<dbReference type="AlphaFoldDB" id="A0A090TW51"/>
<gene>
    <name evidence="1" type="ORF">JCM19240_3512</name>
</gene>
<evidence type="ECO:0000313" key="1">
    <source>
        <dbReference type="EMBL" id="GAL35142.1"/>
    </source>
</evidence>